<dbReference type="AlphaFoldDB" id="A0A3Q0JI29"/>
<accession>A0A3Q0JI29</accession>
<dbReference type="Gene3D" id="3.60.10.10">
    <property type="entry name" value="Endonuclease/exonuclease/phosphatase"/>
    <property type="match status" value="1"/>
</dbReference>
<dbReference type="STRING" id="121845.A0A3Q0JI29"/>
<feature type="region of interest" description="Disordered" evidence="1">
    <location>
        <begin position="107"/>
        <end position="133"/>
    </location>
</feature>
<gene>
    <name evidence="4" type="primary">LOC113472502</name>
</gene>
<dbReference type="RefSeq" id="XP_026688076.1">
    <property type="nucleotide sequence ID" value="XM_026832275.1"/>
</dbReference>
<organism evidence="3 4">
    <name type="scientific">Diaphorina citri</name>
    <name type="common">Asian citrus psyllid</name>
    <dbReference type="NCBI Taxonomy" id="121845"/>
    <lineage>
        <taxon>Eukaryota</taxon>
        <taxon>Metazoa</taxon>
        <taxon>Ecdysozoa</taxon>
        <taxon>Arthropoda</taxon>
        <taxon>Hexapoda</taxon>
        <taxon>Insecta</taxon>
        <taxon>Pterygota</taxon>
        <taxon>Neoptera</taxon>
        <taxon>Paraneoptera</taxon>
        <taxon>Hemiptera</taxon>
        <taxon>Sternorrhyncha</taxon>
        <taxon>Psylloidea</taxon>
        <taxon>Psyllidae</taxon>
        <taxon>Diaphorininae</taxon>
        <taxon>Diaphorina</taxon>
    </lineage>
</organism>
<protein>
    <submittedName>
        <fullName evidence="4">Uncharacterized protein LOC113472502</fullName>
    </submittedName>
</protein>
<dbReference type="PANTHER" id="PTHR46670:SF3">
    <property type="entry name" value="ENDONUCLEASE_EXONUCLEASE_PHOSPHATASE DOMAIN-CONTAINING PROTEIN"/>
    <property type="match status" value="1"/>
</dbReference>
<reference evidence="4" key="1">
    <citation type="submission" date="2025-08" db="UniProtKB">
        <authorList>
            <consortium name="RefSeq"/>
        </authorList>
    </citation>
    <scope>IDENTIFICATION</scope>
</reference>
<dbReference type="PANTHER" id="PTHR46670">
    <property type="entry name" value="ENDO/EXONUCLEASE/PHOSPHATASE DOMAIN-CONTAINING PROTEIN"/>
    <property type="match status" value="1"/>
</dbReference>
<keyword evidence="3" id="KW-1185">Reference proteome</keyword>
<dbReference type="GeneID" id="113472502"/>
<evidence type="ECO:0000313" key="3">
    <source>
        <dbReference type="Proteomes" id="UP000079169"/>
    </source>
</evidence>
<dbReference type="SUPFAM" id="SSF56219">
    <property type="entry name" value="DNase I-like"/>
    <property type="match status" value="1"/>
</dbReference>
<feature type="domain" description="Endonuclease/exonuclease/phosphatase" evidence="2">
    <location>
        <begin position="221"/>
        <end position="424"/>
    </location>
</feature>
<dbReference type="PaxDb" id="121845-A0A3Q0JI29"/>
<sequence length="467" mass="51940">MAKVKRKSKVSFACYLHDRYLFFRSRHPTWVFSKPLTLTLSRSRKSSSSSFSSFSSSSSDVDFYRAVSPTQPGSSSQTDTRTLLSHSEPLDNVVSVETVREQSQLLSSDSQLVVNSESGDELDSPHDVRPLSPLLNSALPDELESVYLDELSDNERSIVLETSLDSNTSVSNISASNTGAPNDTSAVAVGVGSTYNTQVSLSRQRLFDNVSPYAKCFRCVHLNAQSLSAHIHEISSLIEDVDLHAVLISESWLKPSISDNIVNIPGYVLVRHDRTDRRAGGVAIFLRNDLKHKVVMSSSVSSHDNRNVEFLAVELVLRCVRLLVVVVYKPPNVHQLGELYDFITLSIPNYEHIIMMGDFNINMLNSSVRATQNFLNTISTFSLSVLPSAPTHHSPGHPSSLIDLTIVTRDDKVVRYDQIPAPGVSHHDLLFLAYSVKVPKYPPQTVSYRNIKKIDMERFSECLSEVD</sequence>
<evidence type="ECO:0000256" key="1">
    <source>
        <dbReference type="SAM" id="MobiDB-lite"/>
    </source>
</evidence>
<dbReference type="InterPro" id="IPR036691">
    <property type="entry name" value="Endo/exonu/phosph_ase_sf"/>
</dbReference>
<dbReference type="Proteomes" id="UP000079169">
    <property type="component" value="Unplaced"/>
</dbReference>
<evidence type="ECO:0000259" key="2">
    <source>
        <dbReference type="Pfam" id="PF03372"/>
    </source>
</evidence>
<dbReference type="GO" id="GO:0003824">
    <property type="term" value="F:catalytic activity"/>
    <property type="evidence" value="ECO:0007669"/>
    <property type="project" value="InterPro"/>
</dbReference>
<dbReference type="KEGG" id="dci:113472502"/>
<dbReference type="InterPro" id="IPR005135">
    <property type="entry name" value="Endo/exonuclease/phosphatase"/>
</dbReference>
<evidence type="ECO:0000313" key="4">
    <source>
        <dbReference type="RefSeq" id="XP_026688076.1"/>
    </source>
</evidence>
<proteinExistence type="predicted"/>
<name>A0A3Q0JI29_DIACI</name>
<dbReference type="Pfam" id="PF03372">
    <property type="entry name" value="Exo_endo_phos"/>
    <property type="match status" value="1"/>
</dbReference>